<protein>
    <submittedName>
        <fullName evidence="1">GLPGLI family protein</fullName>
    </submittedName>
</protein>
<dbReference type="Pfam" id="PF09697">
    <property type="entry name" value="Porph_ging"/>
    <property type="match status" value="1"/>
</dbReference>
<keyword evidence="2" id="KW-1185">Reference proteome</keyword>
<evidence type="ECO:0000313" key="1">
    <source>
        <dbReference type="EMBL" id="NGP89590.1"/>
    </source>
</evidence>
<gene>
    <name evidence="1" type="ORF">G3569_14620</name>
</gene>
<dbReference type="AlphaFoldDB" id="A0A6M1TMG0"/>
<sequence>MYKFLLLILPLTIQSVYGKQHITTADSLTGMVIYSQRISLRTPVFTTDTLKFNRQRSIFSWNLYNDDNKLPDEIKKRFPSAQIPEDVSVSRKTGQTNYYDAIKDSLFSRKSMRHINKVLYLQEKKPTISWNISDSTKKIGNYTVQKATASFRGRSYTAWFTPEIPVPFGPWKLNGLPGLILEAYDQSGNIYFSATTITFTDVGPIDPIQRNGKEQVVTLDQYKKIMQNFRKEMRNKVVKKARAVLSQQEIANMKINLPDIELMETFDNDTP</sequence>
<evidence type="ECO:0000313" key="2">
    <source>
        <dbReference type="Proteomes" id="UP000479132"/>
    </source>
</evidence>
<name>A0A6M1TMG0_9BACT</name>
<dbReference type="Proteomes" id="UP000479132">
    <property type="component" value="Unassembled WGS sequence"/>
</dbReference>
<dbReference type="NCBIfam" id="TIGR01200">
    <property type="entry name" value="GLPGLI"/>
    <property type="match status" value="1"/>
</dbReference>
<dbReference type="RefSeq" id="WP_165270502.1">
    <property type="nucleotide sequence ID" value="NZ_JAALLS010000022.1"/>
</dbReference>
<organism evidence="1 2">
    <name type="scientific">Fodinibius halophilus</name>
    <dbReference type="NCBI Taxonomy" id="1736908"/>
    <lineage>
        <taxon>Bacteria</taxon>
        <taxon>Pseudomonadati</taxon>
        <taxon>Balneolota</taxon>
        <taxon>Balneolia</taxon>
        <taxon>Balneolales</taxon>
        <taxon>Balneolaceae</taxon>
        <taxon>Fodinibius</taxon>
    </lineage>
</organism>
<accession>A0A6M1TMG0</accession>
<dbReference type="EMBL" id="JAALLS010000022">
    <property type="protein sequence ID" value="NGP89590.1"/>
    <property type="molecule type" value="Genomic_DNA"/>
</dbReference>
<reference evidence="1 2" key="1">
    <citation type="submission" date="2020-02" db="EMBL/GenBank/DDBJ databases">
        <title>Aliifodinibius halophilus 2W32, complete genome.</title>
        <authorList>
            <person name="Li Y."/>
            <person name="Wu S."/>
        </authorList>
    </citation>
    <scope>NUCLEOTIDE SEQUENCE [LARGE SCALE GENOMIC DNA]</scope>
    <source>
        <strain evidence="1 2">2W32</strain>
    </source>
</reference>
<dbReference type="InterPro" id="IPR005901">
    <property type="entry name" value="GLPGLI"/>
</dbReference>
<proteinExistence type="predicted"/>
<comment type="caution">
    <text evidence="1">The sequence shown here is derived from an EMBL/GenBank/DDBJ whole genome shotgun (WGS) entry which is preliminary data.</text>
</comment>